<dbReference type="SUPFAM" id="SSF53300">
    <property type="entry name" value="vWA-like"/>
    <property type="match status" value="1"/>
</dbReference>
<dbReference type="CDD" id="cd00198">
    <property type="entry name" value="vWFA"/>
    <property type="match status" value="1"/>
</dbReference>
<protein>
    <submittedName>
        <fullName evidence="2">VWA domain-containing protein</fullName>
    </submittedName>
</protein>
<feature type="region of interest" description="Disordered" evidence="1">
    <location>
        <begin position="95"/>
        <end position="136"/>
    </location>
</feature>
<dbReference type="InterPro" id="IPR008912">
    <property type="entry name" value="Uncharacterised_CoxE"/>
</dbReference>
<evidence type="ECO:0000313" key="3">
    <source>
        <dbReference type="Proteomes" id="UP000600449"/>
    </source>
</evidence>
<reference evidence="2 3" key="1">
    <citation type="journal article" date="2014" name="Int. J. Syst. Evol. Microbiol.">
        <title>Complete genome sequence of Corynebacterium casei LMG S-19264T (=DSM 44701T), isolated from a smear-ripened cheese.</title>
        <authorList>
            <consortium name="US DOE Joint Genome Institute (JGI-PGF)"/>
            <person name="Walter F."/>
            <person name="Albersmeier A."/>
            <person name="Kalinowski J."/>
            <person name="Ruckert C."/>
        </authorList>
    </citation>
    <scope>NUCLEOTIDE SEQUENCE [LARGE SCALE GENOMIC DNA]</scope>
    <source>
        <strain evidence="2 3">CGMCC 1.9161</strain>
    </source>
</reference>
<dbReference type="Pfam" id="PF05762">
    <property type="entry name" value="VWA_CoxE"/>
    <property type="match status" value="1"/>
</dbReference>
<accession>A0A917Q5F3</accession>
<dbReference type="Gene3D" id="3.40.50.410">
    <property type="entry name" value="von Willebrand factor, type A domain"/>
    <property type="match status" value="1"/>
</dbReference>
<dbReference type="Proteomes" id="UP000600449">
    <property type="component" value="Unassembled WGS sequence"/>
</dbReference>
<dbReference type="PANTHER" id="PTHR39338">
    <property type="entry name" value="BLL5662 PROTEIN-RELATED"/>
    <property type="match status" value="1"/>
</dbReference>
<proteinExistence type="predicted"/>
<dbReference type="EMBL" id="BMMF01000001">
    <property type="protein sequence ID" value="GGK17821.1"/>
    <property type="molecule type" value="Genomic_DNA"/>
</dbReference>
<sequence>MTDASDPTPGKLADNIAYFARALRAAGLPVGPGAVLDAIAAVEAARIGEREDFYWTLHAVFVKRHEHTILFDQAFRLFWRRRALIEKLIQQMSPMAPGAKKPEDKPKAGAARVEAGLNPPKQERPPPKEEERFSARLTVSDREVLRDKDFSQMSAGEIAKAKRLIAALDLPNDVRPTRRFAADPKGAVVDMRRTLRRSMRAGGASIDVAWRAPVIKPPPLVALLDISGSMADYSRLFLHFLHAMAERRRRVHSFVFATRLTNVTREMANRDPDEALARAAGRVKDWEGGTRIATCLHGFNRDWSRRVLGQGATVLLFTDGLERDVDDTLEFEMDRLKRSCRRLIWLNPLLRYERFEARASGIRAMLPHVHEFRPIHNIGSMETLCDALSASRSRDADPRTWLRAVA</sequence>
<evidence type="ECO:0000256" key="1">
    <source>
        <dbReference type="SAM" id="MobiDB-lite"/>
    </source>
</evidence>
<organism evidence="2 3">
    <name type="scientific">Salinarimonas ramus</name>
    <dbReference type="NCBI Taxonomy" id="690164"/>
    <lineage>
        <taxon>Bacteria</taxon>
        <taxon>Pseudomonadati</taxon>
        <taxon>Pseudomonadota</taxon>
        <taxon>Alphaproteobacteria</taxon>
        <taxon>Hyphomicrobiales</taxon>
        <taxon>Salinarimonadaceae</taxon>
        <taxon>Salinarimonas</taxon>
    </lineage>
</organism>
<keyword evidence="3" id="KW-1185">Reference proteome</keyword>
<gene>
    <name evidence="2" type="ORF">GCM10011322_00660</name>
</gene>
<dbReference type="RefSeq" id="WP_188908284.1">
    <property type="nucleotide sequence ID" value="NZ_BMMF01000001.1"/>
</dbReference>
<feature type="compositionally biased region" description="Basic and acidic residues" evidence="1">
    <location>
        <begin position="121"/>
        <end position="136"/>
    </location>
</feature>
<dbReference type="PIRSF" id="PIRSF010256">
    <property type="entry name" value="CoxE_vWa"/>
    <property type="match status" value="1"/>
</dbReference>
<dbReference type="InterPro" id="IPR036465">
    <property type="entry name" value="vWFA_dom_sf"/>
</dbReference>
<evidence type="ECO:0000313" key="2">
    <source>
        <dbReference type="EMBL" id="GGK17821.1"/>
    </source>
</evidence>
<name>A0A917Q5F3_9HYPH</name>
<comment type="caution">
    <text evidence="2">The sequence shown here is derived from an EMBL/GenBank/DDBJ whole genome shotgun (WGS) entry which is preliminary data.</text>
</comment>
<dbReference type="InterPro" id="IPR011195">
    <property type="entry name" value="UCP010256"/>
</dbReference>
<dbReference type="AlphaFoldDB" id="A0A917Q5F3"/>
<dbReference type="PANTHER" id="PTHR39338:SF6">
    <property type="entry name" value="BLL5662 PROTEIN"/>
    <property type="match status" value="1"/>
</dbReference>